<evidence type="ECO:0000256" key="3">
    <source>
        <dbReference type="ARBA" id="ARBA00011738"/>
    </source>
</evidence>
<dbReference type="Proteomes" id="UP000233654">
    <property type="component" value="Unassembled WGS sequence"/>
</dbReference>
<dbReference type="CDD" id="cd02007">
    <property type="entry name" value="TPP_DXS"/>
    <property type="match status" value="1"/>
</dbReference>
<dbReference type="AlphaFoldDB" id="A0A2N3G632"/>
<dbReference type="HAMAP" id="MF_00315">
    <property type="entry name" value="DXP_synth"/>
    <property type="match status" value="1"/>
</dbReference>
<evidence type="ECO:0000256" key="10">
    <source>
        <dbReference type="HAMAP-Rule" id="MF_00315"/>
    </source>
</evidence>
<comment type="function">
    <text evidence="10">Catalyzes the acyloin condensation reaction between C atoms 2 and 3 of pyruvate and glyceraldehyde 3-phosphate to yield 1-deoxy-D-xylulose-5-phosphate (DXP).</text>
</comment>
<dbReference type="SUPFAM" id="SSF52922">
    <property type="entry name" value="TK C-terminal domain-like"/>
    <property type="match status" value="1"/>
</dbReference>
<dbReference type="GO" id="GO:0030976">
    <property type="term" value="F:thiamine pyrophosphate binding"/>
    <property type="evidence" value="ECO:0007669"/>
    <property type="project" value="UniProtKB-UniRule"/>
</dbReference>
<dbReference type="SMART" id="SM00861">
    <property type="entry name" value="Transket_pyr"/>
    <property type="match status" value="1"/>
</dbReference>
<sequence>MLLIFKDPRVDQKQSGKALDKLPKDYSVLARVDSPRDLRLLSRTELERLASEIRELIISTTSVSGGHLASSLGAVEITIALHRALDSPRDKIIWDVGHQAYAHKIITGRREEFSTLRRLDGISGFPRRSESPHDIVNSGHAGASIAYGLGLALARDLLEEEYAVCSVIGDGSMTAGVAYEAMNQAGHQLNSNFIILLNDNEMSISKNVGGFAAYLSRLRIKPGYTHTKKEIEDILLAMPGLGKGLVNLVTHVKEAITHTLIPGMMFEALGLKYVGPIDGHDILEVEEAIREAWEIEGTVLLHVVTVKGKGYSHSENRPEKFHGVSAFDWPTGKLRKKAGSRTYTRLFSDAMVSLALERPALVAITAAMKSGAGLEEFGDRFPTRFFDVGIAEQLGVNVAAGLALGGCEPVVAIYSTFLQRAFDQISQEVCLQNLGVVFAVDRAGIVGQDGATHHGYFDVSYLRMLPNMTVMAPASGAELEEMLRFAVELGSPAAVRFPRGEAFEMEGVAPQPLVLGKGQVIKEGGDIVLFALGDMVETALAVSRKLERDGVSTAVVNARFAKPIDEDFVASAALGKKIAVTLEDNVVSGGYGSGIKSALDASAPGLPVHVMGLPDRFIEHGTVLELLEQVGLSPESVSSGIRFWLEGA</sequence>
<evidence type="ECO:0000256" key="4">
    <source>
        <dbReference type="ARBA" id="ARBA00022679"/>
    </source>
</evidence>
<dbReference type="EMBL" id="PHEX01000029">
    <property type="protein sequence ID" value="PKQ28171.1"/>
    <property type="molecule type" value="Genomic_DNA"/>
</dbReference>
<feature type="binding site" evidence="10">
    <location>
        <position position="200"/>
    </location>
    <ligand>
        <name>Mg(2+)</name>
        <dbReference type="ChEBI" id="CHEBI:18420"/>
    </ligand>
</feature>
<evidence type="ECO:0000313" key="13">
    <source>
        <dbReference type="Proteomes" id="UP000233654"/>
    </source>
</evidence>
<keyword evidence="7 10" id="KW-0784">Thiamine biosynthesis</keyword>
<comment type="subunit">
    <text evidence="3 10">Homodimer.</text>
</comment>
<feature type="binding site" evidence="10">
    <location>
        <begin position="139"/>
        <end position="141"/>
    </location>
    <ligand>
        <name>thiamine diphosphate</name>
        <dbReference type="ChEBI" id="CHEBI:58937"/>
    </ligand>
</feature>
<dbReference type="InterPro" id="IPR005477">
    <property type="entry name" value="Dxylulose-5-P_synthase"/>
</dbReference>
<name>A0A2N3G632_9ACTN</name>
<dbReference type="PANTHER" id="PTHR43322">
    <property type="entry name" value="1-D-DEOXYXYLULOSE 5-PHOSPHATE SYNTHASE-RELATED"/>
    <property type="match status" value="1"/>
</dbReference>
<comment type="catalytic activity">
    <reaction evidence="10">
        <text>D-glyceraldehyde 3-phosphate + pyruvate + H(+) = 1-deoxy-D-xylulose 5-phosphate + CO2</text>
        <dbReference type="Rhea" id="RHEA:12605"/>
        <dbReference type="ChEBI" id="CHEBI:15361"/>
        <dbReference type="ChEBI" id="CHEBI:15378"/>
        <dbReference type="ChEBI" id="CHEBI:16526"/>
        <dbReference type="ChEBI" id="CHEBI:57792"/>
        <dbReference type="ChEBI" id="CHEBI:59776"/>
        <dbReference type="EC" id="2.2.1.7"/>
    </reaction>
</comment>
<evidence type="ECO:0000256" key="7">
    <source>
        <dbReference type="ARBA" id="ARBA00022977"/>
    </source>
</evidence>
<dbReference type="GO" id="GO:0008661">
    <property type="term" value="F:1-deoxy-D-xylulose-5-phosphate synthase activity"/>
    <property type="evidence" value="ECO:0007669"/>
    <property type="project" value="UniProtKB-UniRule"/>
</dbReference>
<dbReference type="GO" id="GO:0019288">
    <property type="term" value="P:isopentenyl diphosphate biosynthetic process, methylerythritol 4-phosphate pathway"/>
    <property type="evidence" value="ECO:0007669"/>
    <property type="project" value="TreeGrafter"/>
</dbReference>
<organism evidence="12 13">
    <name type="scientific">Candidatus Anoxymicrobium japonicum</name>
    <dbReference type="NCBI Taxonomy" id="2013648"/>
    <lineage>
        <taxon>Bacteria</taxon>
        <taxon>Bacillati</taxon>
        <taxon>Actinomycetota</taxon>
        <taxon>Candidatus Geothermincolia</taxon>
        <taxon>Candidatus Geothermincolales</taxon>
        <taxon>Candidatus Anoxymicrobiaceae</taxon>
        <taxon>Candidatus Anoxymicrobium</taxon>
    </lineage>
</organism>
<dbReference type="NCBIfam" id="TIGR00204">
    <property type="entry name" value="dxs"/>
    <property type="match status" value="1"/>
</dbReference>
<evidence type="ECO:0000256" key="6">
    <source>
        <dbReference type="ARBA" id="ARBA00022842"/>
    </source>
</evidence>
<dbReference type="InterPro" id="IPR020826">
    <property type="entry name" value="Transketolase_BS"/>
</dbReference>
<comment type="cofactor">
    <cofactor evidence="10">
        <name>Mg(2+)</name>
        <dbReference type="ChEBI" id="CHEBI:18420"/>
    </cofactor>
    <text evidence="10">Binds 1 Mg(2+) ion per subunit.</text>
</comment>
<dbReference type="EC" id="2.2.1.7" evidence="10"/>
<keyword evidence="8 10" id="KW-0786">Thiamine pyrophosphate</keyword>
<proteinExistence type="inferred from homology"/>
<comment type="caution">
    <text evidence="12">The sequence shown here is derived from an EMBL/GenBank/DDBJ whole genome shotgun (WGS) entry which is preliminary data.</text>
</comment>
<comment type="cofactor">
    <cofactor evidence="10">
        <name>thiamine diphosphate</name>
        <dbReference type="ChEBI" id="CHEBI:58937"/>
    </cofactor>
    <text evidence="10">Binds 1 thiamine pyrophosphate per subunit.</text>
</comment>
<reference evidence="12 13" key="1">
    <citation type="journal article" date="2017" name="ISME J.">
        <title>Potential for microbial H2 and metal transformations associated with novel bacteria and archaea in deep terrestrial subsurface sediments.</title>
        <authorList>
            <person name="Hernsdorf A.W."/>
            <person name="Amano Y."/>
            <person name="Miyakawa K."/>
            <person name="Ise K."/>
            <person name="Suzuki Y."/>
            <person name="Anantharaman K."/>
            <person name="Probst A."/>
            <person name="Burstein D."/>
            <person name="Thomas B.C."/>
            <person name="Banfield J.F."/>
        </authorList>
    </citation>
    <scope>NUCLEOTIDE SEQUENCE [LARGE SCALE GENOMIC DNA]</scope>
    <source>
        <strain evidence="12">HGW-Actinobacteria-3</strain>
    </source>
</reference>
<dbReference type="NCBIfam" id="NF003933">
    <property type="entry name" value="PRK05444.2-2"/>
    <property type="match status" value="1"/>
</dbReference>
<evidence type="ECO:0000256" key="1">
    <source>
        <dbReference type="ARBA" id="ARBA00004980"/>
    </source>
</evidence>
<evidence type="ECO:0000256" key="2">
    <source>
        <dbReference type="ARBA" id="ARBA00011081"/>
    </source>
</evidence>
<dbReference type="InterPro" id="IPR009014">
    <property type="entry name" value="Transketo_C/PFOR_II"/>
</dbReference>
<dbReference type="GO" id="GO:0016114">
    <property type="term" value="P:terpenoid biosynthetic process"/>
    <property type="evidence" value="ECO:0007669"/>
    <property type="project" value="UniProtKB-UniRule"/>
</dbReference>
<feature type="binding site" evidence="10">
    <location>
        <position position="170"/>
    </location>
    <ligand>
        <name>Mg(2+)</name>
        <dbReference type="ChEBI" id="CHEBI:18420"/>
    </ligand>
</feature>
<dbReference type="InterPro" id="IPR029061">
    <property type="entry name" value="THDP-binding"/>
</dbReference>
<evidence type="ECO:0000256" key="5">
    <source>
        <dbReference type="ARBA" id="ARBA00022723"/>
    </source>
</evidence>
<dbReference type="InterPro" id="IPR049557">
    <property type="entry name" value="Transketolase_CS"/>
</dbReference>
<keyword evidence="9 10" id="KW-0414">Isoprene biosynthesis</keyword>
<dbReference type="PROSITE" id="PS00801">
    <property type="entry name" value="TRANSKETOLASE_1"/>
    <property type="match status" value="1"/>
</dbReference>
<dbReference type="UniPathway" id="UPA00064">
    <property type="reaction ID" value="UER00091"/>
</dbReference>
<evidence type="ECO:0000256" key="9">
    <source>
        <dbReference type="ARBA" id="ARBA00023229"/>
    </source>
</evidence>
<feature type="domain" description="Transketolase-like pyrimidine-binding" evidence="11">
    <location>
        <begin position="341"/>
        <end position="505"/>
    </location>
</feature>
<dbReference type="GO" id="GO:0009228">
    <property type="term" value="P:thiamine biosynthetic process"/>
    <property type="evidence" value="ECO:0007669"/>
    <property type="project" value="UniProtKB-UniRule"/>
</dbReference>
<protein>
    <recommendedName>
        <fullName evidence="10">1-deoxy-D-xylulose-5-phosphate synthase</fullName>
        <ecNumber evidence="10">2.2.1.7</ecNumber>
    </recommendedName>
    <alternativeName>
        <fullName evidence="10">1-deoxyxylulose-5-phosphate synthase</fullName>
        <shortName evidence="10">DXP synthase</shortName>
        <shortName evidence="10">DXPS</shortName>
    </alternativeName>
</protein>
<dbReference type="Pfam" id="PF02780">
    <property type="entry name" value="Transketolase_C"/>
    <property type="match status" value="1"/>
</dbReference>
<comment type="pathway">
    <text evidence="1 10">Metabolic intermediate biosynthesis; 1-deoxy-D-xylulose 5-phosphate biosynthesis; 1-deoxy-D-xylulose 5-phosphate from D-glyceraldehyde 3-phosphate and pyruvate: step 1/1.</text>
</comment>
<feature type="binding site" evidence="10">
    <location>
        <position position="311"/>
    </location>
    <ligand>
        <name>thiamine diphosphate</name>
        <dbReference type="ChEBI" id="CHEBI:58937"/>
    </ligand>
</feature>
<dbReference type="GO" id="GO:0005829">
    <property type="term" value="C:cytosol"/>
    <property type="evidence" value="ECO:0007669"/>
    <property type="project" value="TreeGrafter"/>
</dbReference>
<evidence type="ECO:0000256" key="8">
    <source>
        <dbReference type="ARBA" id="ARBA00023052"/>
    </source>
</evidence>
<gene>
    <name evidence="10 12" type="primary">dxs</name>
    <name evidence="12" type="ORF">CVT63_04190</name>
</gene>
<dbReference type="InterPro" id="IPR033248">
    <property type="entry name" value="Transketolase_C"/>
</dbReference>
<dbReference type="Pfam" id="PF02779">
    <property type="entry name" value="Transket_pyr"/>
    <property type="match status" value="1"/>
</dbReference>
<feature type="binding site" evidence="10">
    <location>
        <position position="98"/>
    </location>
    <ligand>
        <name>thiamine diphosphate</name>
        <dbReference type="ChEBI" id="CHEBI:58937"/>
    </ligand>
</feature>
<dbReference type="GO" id="GO:0000287">
    <property type="term" value="F:magnesium ion binding"/>
    <property type="evidence" value="ECO:0007669"/>
    <property type="project" value="UniProtKB-UniRule"/>
</dbReference>
<dbReference type="Pfam" id="PF13292">
    <property type="entry name" value="DXP_synthase_N"/>
    <property type="match status" value="1"/>
</dbReference>
<evidence type="ECO:0000313" key="12">
    <source>
        <dbReference type="EMBL" id="PKQ28171.1"/>
    </source>
</evidence>
<feature type="binding site" evidence="10">
    <location>
        <begin position="171"/>
        <end position="172"/>
    </location>
    <ligand>
        <name>thiamine diphosphate</name>
        <dbReference type="ChEBI" id="CHEBI:58937"/>
    </ligand>
</feature>
<feature type="binding site" evidence="10">
    <location>
        <position position="200"/>
    </location>
    <ligand>
        <name>thiamine diphosphate</name>
        <dbReference type="ChEBI" id="CHEBI:58937"/>
    </ligand>
</feature>
<keyword evidence="4 10" id="KW-0808">Transferase</keyword>
<dbReference type="SUPFAM" id="SSF52518">
    <property type="entry name" value="Thiamin diphosphate-binding fold (THDP-binding)"/>
    <property type="match status" value="2"/>
</dbReference>
<dbReference type="CDD" id="cd07033">
    <property type="entry name" value="TPP_PYR_DXS_TK_like"/>
    <property type="match status" value="1"/>
</dbReference>
<feature type="binding site" evidence="10">
    <location>
        <position position="392"/>
    </location>
    <ligand>
        <name>thiamine diphosphate</name>
        <dbReference type="ChEBI" id="CHEBI:58937"/>
    </ligand>
</feature>
<dbReference type="Gene3D" id="3.40.50.970">
    <property type="match status" value="2"/>
</dbReference>
<evidence type="ECO:0000259" key="11">
    <source>
        <dbReference type="SMART" id="SM00861"/>
    </source>
</evidence>
<dbReference type="Gene3D" id="3.40.50.920">
    <property type="match status" value="1"/>
</dbReference>
<comment type="similarity">
    <text evidence="2 10">Belongs to the transketolase family. DXPS subfamily.</text>
</comment>
<accession>A0A2N3G632</accession>
<dbReference type="InterPro" id="IPR005475">
    <property type="entry name" value="Transketolase-like_Pyr-bd"/>
</dbReference>
<dbReference type="PROSITE" id="PS00802">
    <property type="entry name" value="TRANSKETOLASE_2"/>
    <property type="match status" value="1"/>
</dbReference>
<dbReference type="PANTHER" id="PTHR43322:SF5">
    <property type="entry name" value="1-DEOXY-D-XYLULOSE-5-PHOSPHATE SYNTHASE, CHLOROPLASTIC"/>
    <property type="match status" value="1"/>
</dbReference>
<keyword evidence="5 10" id="KW-0479">Metal-binding</keyword>
<dbReference type="FunFam" id="3.40.50.920:FF:000002">
    <property type="entry name" value="1-deoxy-D-xylulose-5-phosphate synthase"/>
    <property type="match status" value="1"/>
</dbReference>
<keyword evidence="6 10" id="KW-0460">Magnesium</keyword>